<evidence type="ECO:0000256" key="2">
    <source>
        <dbReference type="ARBA" id="ARBA00023251"/>
    </source>
</evidence>
<feature type="domain" description="Polymerase beta nucleotidyltransferase" evidence="6">
    <location>
        <begin position="8"/>
        <end position="57"/>
    </location>
</feature>
<protein>
    <recommendedName>
        <fullName evidence="4">Spectinomycin 9-adenylyltransferase</fullName>
    </recommendedName>
</protein>
<dbReference type="AlphaFoldDB" id="A0A0M3R8Z4"/>
<dbReference type="GO" id="GO:0070566">
    <property type="term" value="F:adenylyltransferase activity"/>
    <property type="evidence" value="ECO:0007669"/>
    <property type="project" value="InterPro"/>
</dbReference>
<dbReference type="InterPro" id="IPR043519">
    <property type="entry name" value="NT_sf"/>
</dbReference>
<proteinExistence type="predicted"/>
<dbReference type="PATRIC" id="fig|1441095.3.peg.494"/>
<keyword evidence="1 4" id="KW-0808">Transferase</keyword>
<keyword evidence="4" id="KW-0067">ATP-binding</keyword>
<dbReference type="InterPro" id="IPR024172">
    <property type="entry name" value="AadA/Aad9"/>
</dbReference>
<evidence type="ECO:0000259" key="6">
    <source>
        <dbReference type="Pfam" id="PF18765"/>
    </source>
</evidence>
<evidence type="ECO:0000256" key="1">
    <source>
        <dbReference type="ARBA" id="ARBA00022679"/>
    </source>
</evidence>
<keyword evidence="8" id="KW-1185">Reference proteome</keyword>
<evidence type="ECO:0000259" key="5">
    <source>
        <dbReference type="Pfam" id="PF13427"/>
    </source>
</evidence>
<dbReference type="RefSeq" id="WP_053602277.1">
    <property type="nucleotide sequence ID" value="NZ_CP012600.1"/>
</dbReference>
<keyword evidence="2 4" id="KW-0046">Antibiotic resistance</keyword>
<evidence type="ECO:0000256" key="4">
    <source>
        <dbReference type="PIRNR" id="PIRNR000819"/>
    </source>
</evidence>
<accession>A0A0M3R8Z4</accession>
<keyword evidence="4" id="KW-0547">Nucleotide-binding</keyword>
<dbReference type="EMBL" id="CP012600">
    <property type="protein sequence ID" value="ALC80542.1"/>
    <property type="molecule type" value="Genomic_DNA"/>
</dbReference>
<dbReference type="PIRSF" id="PIRSF000819">
    <property type="entry name" value="Streptomycin_3-adenylyltransf"/>
    <property type="match status" value="1"/>
</dbReference>
<name>A0A0M3R8Z4_9BACI</name>
<dbReference type="CDD" id="cd05403">
    <property type="entry name" value="NT_KNTase_like"/>
    <property type="match status" value="1"/>
</dbReference>
<evidence type="ECO:0000313" key="7">
    <source>
        <dbReference type="EMBL" id="ALC80542.1"/>
    </source>
</evidence>
<dbReference type="Gene3D" id="3.30.460.10">
    <property type="entry name" value="Beta Polymerase, domain 2"/>
    <property type="match status" value="1"/>
</dbReference>
<sequence length="261" mass="30242">MKINHTIEKLSSILQNHLQSNLAGIYLHGSLAMNCFNPIHSDIDLLVICKSKLTDDSLKRRLIDNMMAFSNIHYPNPIEMSVILGEYAGNFVYPTPFELHYSDYHKEKYTADNQYLVHNDTDTDLAAHLYTTYYRGKTIYGQPIKEIINSVPKHYYLDSIVQDIKNAKNEIIKNPVYYCLNLCRVLRFLRDKAVTSKKEGGEWGLKHLDRKYADIISACLSQYSGRSYNDKLDINPEVLTSFAEYMLHEIKQELGNSYRLL</sequence>
<dbReference type="InterPro" id="IPR041633">
    <property type="entry name" value="Polbeta"/>
</dbReference>
<comment type="catalytic activity">
    <reaction evidence="3 4">
        <text>spectinomycin + ATP = 9-O-adenylylspectinomycin + diphosphate</text>
        <dbReference type="Rhea" id="RHEA:63228"/>
        <dbReference type="ChEBI" id="CHEBI:30616"/>
        <dbReference type="ChEBI" id="CHEBI:33019"/>
        <dbReference type="ChEBI" id="CHEBI:146260"/>
        <dbReference type="ChEBI" id="CHEBI:146261"/>
    </reaction>
</comment>
<dbReference type="Proteomes" id="UP000067625">
    <property type="component" value="Chromosome"/>
</dbReference>
<keyword evidence="4" id="KW-0548">Nucleotidyltransferase</keyword>
<gene>
    <name evidence="7" type="ORF">AM592_02295</name>
</gene>
<dbReference type="GO" id="GO:0046677">
    <property type="term" value="P:response to antibiotic"/>
    <property type="evidence" value="ECO:0007669"/>
    <property type="project" value="UniProtKB-KW"/>
</dbReference>
<reference evidence="7 8" key="2">
    <citation type="journal article" date="2016" name="Int. J. Syst. Evol. Microbiol.">
        <title>Bacillus gobiensis sp. nov., isolated from a soil sample.</title>
        <authorList>
            <person name="Liu B."/>
            <person name="Liu G.H."/>
            <person name="Cetin S."/>
            <person name="Schumann P."/>
            <person name="Pan Z.Z."/>
            <person name="Chen Q.Q."/>
        </authorList>
    </citation>
    <scope>NUCLEOTIDE SEQUENCE [LARGE SCALE GENOMIC DNA]</scope>
    <source>
        <strain evidence="7 8">FJAT-4402</strain>
    </source>
</reference>
<dbReference type="InterPro" id="IPR025184">
    <property type="entry name" value="AadA_C"/>
</dbReference>
<feature type="domain" description="Adenylyltransferase AadA C-terminal" evidence="5">
    <location>
        <begin position="147"/>
        <end position="248"/>
    </location>
</feature>
<organism evidence="7 8">
    <name type="scientific">Bacillus gobiensis</name>
    <dbReference type="NCBI Taxonomy" id="1441095"/>
    <lineage>
        <taxon>Bacteria</taxon>
        <taxon>Bacillati</taxon>
        <taxon>Bacillota</taxon>
        <taxon>Bacilli</taxon>
        <taxon>Bacillales</taxon>
        <taxon>Bacillaceae</taxon>
        <taxon>Bacillus</taxon>
    </lineage>
</organism>
<evidence type="ECO:0000313" key="8">
    <source>
        <dbReference type="Proteomes" id="UP000067625"/>
    </source>
</evidence>
<dbReference type="GO" id="GO:0005524">
    <property type="term" value="F:ATP binding"/>
    <property type="evidence" value="ECO:0007669"/>
    <property type="project" value="UniProtKB-KW"/>
</dbReference>
<dbReference type="SUPFAM" id="SSF81301">
    <property type="entry name" value="Nucleotidyltransferase"/>
    <property type="match status" value="1"/>
</dbReference>
<dbReference type="STRING" id="1441095.AM592_02295"/>
<dbReference type="Pfam" id="PF13427">
    <property type="entry name" value="AadA_C"/>
    <property type="match status" value="1"/>
</dbReference>
<evidence type="ECO:0000256" key="3">
    <source>
        <dbReference type="ARBA" id="ARBA00047831"/>
    </source>
</evidence>
<dbReference type="Pfam" id="PF18765">
    <property type="entry name" value="Polbeta"/>
    <property type="match status" value="1"/>
</dbReference>
<reference evidence="8" key="1">
    <citation type="submission" date="2015-08" db="EMBL/GenBank/DDBJ databases">
        <title>Genome sequencing project for genomic taxonomy and phylogenomics of Bacillus-like bacteria.</title>
        <authorList>
            <person name="Liu B."/>
            <person name="Wang J."/>
            <person name="Zhu Y."/>
            <person name="Liu G."/>
            <person name="Chen Q."/>
            <person name="Chen Z."/>
            <person name="Lan J."/>
            <person name="Che J."/>
            <person name="Ge C."/>
            <person name="Shi H."/>
            <person name="Pan Z."/>
            <person name="Liu X."/>
        </authorList>
    </citation>
    <scope>NUCLEOTIDE SEQUENCE [LARGE SCALE GENOMIC DNA]</scope>
    <source>
        <strain evidence="8">FJAT-4402</strain>
    </source>
</reference>